<feature type="compositionally biased region" description="Basic and acidic residues" evidence="1">
    <location>
        <begin position="1"/>
        <end position="16"/>
    </location>
</feature>
<name>A0ABQ9VUD4_SAGOE</name>
<dbReference type="Proteomes" id="UP001266305">
    <property type="component" value="Unassembled WGS sequence"/>
</dbReference>
<evidence type="ECO:0000313" key="2">
    <source>
        <dbReference type="EMBL" id="KAK2112740.1"/>
    </source>
</evidence>
<reference evidence="2 3" key="1">
    <citation type="submission" date="2023-05" db="EMBL/GenBank/DDBJ databases">
        <title>B98-5 Cell Line De Novo Hybrid Assembly: An Optical Mapping Approach.</title>
        <authorList>
            <person name="Kananen K."/>
            <person name="Auerbach J.A."/>
            <person name="Kautto E."/>
            <person name="Blachly J.S."/>
        </authorList>
    </citation>
    <scope>NUCLEOTIDE SEQUENCE [LARGE SCALE GENOMIC DNA]</scope>
    <source>
        <strain evidence="2">B95-8</strain>
        <tissue evidence="2">Cell line</tissue>
    </source>
</reference>
<gene>
    <name evidence="2" type="ORF">P7K49_012487</name>
</gene>
<evidence type="ECO:0000313" key="3">
    <source>
        <dbReference type="Proteomes" id="UP001266305"/>
    </source>
</evidence>
<feature type="region of interest" description="Disordered" evidence="1">
    <location>
        <begin position="1"/>
        <end position="79"/>
    </location>
</feature>
<sequence length="114" mass="12536">MRRRERARERARDGGRSRGSCPRGWAWTRAPPRPAPPRPAPPGAPGTSRRVPGLSARSSPGREGRGLEGEEGLAAEGRRRCVPRLPRELRCSACDSRRPRAAAALRQSRRRGLA</sequence>
<feature type="compositionally biased region" description="Low complexity" evidence="1">
    <location>
        <begin position="18"/>
        <end position="30"/>
    </location>
</feature>
<protein>
    <submittedName>
        <fullName evidence="2">Uncharacterized protein</fullName>
    </submittedName>
</protein>
<evidence type="ECO:0000256" key="1">
    <source>
        <dbReference type="SAM" id="MobiDB-lite"/>
    </source>
</evidence>
<accession>A0ABQ9VUD4</accession>
<organism evidence="2 3">
    <name type="scientific">Saguinus oedipus</name>
    <name type="common">Cotton-top tamarin</name>
    <name type="synonym">Oedipomidas oedipus</name>
    <dbReference type="NCBI Taxonomy" id="9490"/>
    <lineage>
        <taxon>Eukaryota</taxon>
        <taxon>Metazoa</taxon>
        <taxon>Chordata</taxon>
        <taxon>Craniata</taxon>
        <taxon>Vertebrata</taxon>
        <taxon>Euteleostomi</taxon>
        <taxon>Mammalia</taxon>
        <taxon>Eutheria</taxon>
        <taxon>Euarchontoglires</taxon>
        <taxon>Primates</taxon>
        <taxon>Haplorrhini</taxon>
        <taxon>Platyrrhini</taxon>
        <taxon>Cebidae</taxon>
        <taxon>Callitrichinae</taxon>
        <taxon>Saguinus</taxon>
    </lineage>
</organism>
<feature type="region of interest" description="Disordered" evidence="1">
    <location>
        <begin position="95"/>
        <end position="114"/>
    </location>
</feature>
<dbReference type="EMBL" id="JASSZA010000005">
    <property type="protein sequence ID" value="KAK2112740.1"/>
    <property type="molecule type" value="Genomic_DNA"/>
</dbReference>
<feature type="compositionally biased region" description="Pro residues" evidence="1">
    <location>
        <begin position="31"/>
        <end position="44"/>
    </location>
</feature>
<keyword evidence="3" id="KW-1185">Reference proteome</keyword>
<proteinExistence type="predicted"/>
<comment type="caution">
    <text evidence="2">The sequence shown here is derived from an EMBL/GenBank/DDBJ whole genome shotgun (WGS) entry which is preliminary data.</text>
</comment>